<organism evidence="1 2">
    <name type="scientific">Photobacterium damselae</name>
    <dbReference type="NCBI Taxonomy" id="38293"/>
    <lineage>
        <taxon>Bacteria</taxon>
        <taxon>Pseudomonadati</taxon>
        <taxon>Pseudomonadota</taxon>
        <taxon>Gammaproteobacteria</taxon>
        <taxon>Vibrionales</taxon>
        <taxon>Vibrionaceae</taxon>
        <taxon>Photobacterium</taxon>
    </lineage>
</organism>
<evidence type="ECO:0000313" key="2">
    <source>
        <dbReference type="Proteomes" id="UP000251647"/>
    </source>
</evidence>
<dbReference type="Proteomes" id="UP000251647">
    <property type="component" value="Unassembled WGS sequence"/>
</dbReference>
<dbReference type="AlphaFoldDB" id="A0A2T3QCU8"/>
<evidence type="ECO:0000313" key="1">
    <source>
        <dbReference type="EMBL" id="SPY43736.1"/>
    </source>
</evidence>
<protein>
    <submittedName>
        <fullName evidence="1">Uncharacterized protein</fullName>
    </submittedName>
</protein>
<accession>A0A2T3QCU8</accession>
<sequence>MIHRPIINELKAFESFFPDLVPKILIWILFSSFQVFTFYFKFDGGNLTLGLAIFLLITPIVKPLVGSLLDAPLSTYEDYKLNPEKYRKSQLFWEFITYFNITIKDRYD</sequence>
<reference evidence="1 2" key="1">
    <citation type="submission" date="2018-06" db="EMBL/GenBank/DDBJ databases">
        <authorList>
            <consortium name="Pathogen Informatics"/>
            <person name="Doyle S."/>
        </authorList>
    </citation>
    <scope>NUCLEOTIDE SEQUENCE [LARGE SCALE GENOMIC DNA]</scope>
    <source>
        <strain evidence="1 2">NCTC11647</strain>
    </source>
</reference>
<gene>
    <name evidence="1" type="ORF">NCTC11647_02651</name>
</gene>
<proteinExistence type="predicted"/>
<dbReference type="EMBL" id="UATL01000002">
    <property type="protein sequence ID" value="SPY43736.1"/>
    <property type="molecule type" value="Genomic_DNA"/>
</dbReference>
<name>A0A2T3QCU8_PHODM</name>